<reference evidence="9 10" key="1">
    <citation type="submission" date="2017-01" db="EMBL/GenBank/DDBJ databases">
        <authorList>
            <person name="Mah S.A."/>
            <person name="Swanson W.J."/>
            <person name="Moy G.W."/>
            <person name="Vacquier V.D."/>
        </authorList>
    </citation>
    <scope>NUCLEOTIDE SEQUENCE [LARGE SCALE GENOMIC DNA]</scope>
    <source>
        <strain evidence="9 10">GSMNP</strain>
    </source>
</reference>
<feature type="active site" description="Charge relay system" evidence="5">
    <location>
        <position position="168"/>
    </location>
</feature>
<keyword evidence="3 5" id="KW-0378">Hydrolase</keyword>
<dbReference type="EMBL" id="LSSN01000234">
    <property type="protein sequence ID" value="OMJ25060.1"/>
    <property type="molecule type" value="Genomic_DNA"/>
</dbReference>
<dbReference type="InterPro" id="IPR023828">
    <property type="entry name" value="Peptidase_S8_Ser-AS"/>
</dbReference>
<evidence type="ECO:0000256" key="3">
    <source>
        <dbReference type="ARBA" id="ARBA00022801"/>
    </source>
</evidence>
<evidence type="ECO:0000256" key="1">
    <source>
        <dbReference type="ARBA" id="ARBA00011073"/>
    </source>
</evidence>
<dbReference type="Gene3D" id="3.30.70.80">
    <property type="entry name" value="Peptidase S8 propeptide/proteinase inhibitor I9"/>
    <property type="match status" value="1"/>
</dbReference>
<feature type="active site" description="Charge relay system" evidence="5">
    <location>
        <position position="365"/>
    </location>
</feature>
<dbReference type="Pfam" id="PF05922">
    <property type="entry name" value="Inhibitor_I9"/>
    <property type="match status" value="1"/>
</dbReference>
<feature type="domain" description="Peptidase S8/S53" evidence="7">
    <location>
        <begin position="159"/>
        <end position="403"/>
    </location>
</feature>
<dbReference type="InterPro" id="IPR037045">
    <property type="entry name" value="S8pro/Inhibitor_I9_sf"/>
</dbReference>
<evidence type="ECO:0000313" key="10">
    <source>
        <dbReference type="Proteomes" id="UP000187283"/>
    </source>
</evidence>
<keyword evidence="2 5" id="KW-0645">Protease</keyword>
<keyword evidence="10" id="KW-1185">Reference proteome</keyword>
<evidence type="ECO:0000256" key="4">
    <source>
        <dbReference type="ARBA" id="ARBA00022825"/>
    </source>
</evidence>
<dbReference type="PROSITE" id="PS00138">
    <property type="entry name" value="SUBTILASE_SER"/>
    <property type="match status" value="1"/>
</dbReference>
<dbReference type="PROSITE" id="PS51892">
    <property type="entry name" value="SUBTILASE"/>
    <property type="match status" value="1"/>
</dbReference>
<dbReference type="Proteomes" id="UP000187283">
    <property type="component" value="Unassembled WGS sequence"/>
</dbReference>
<dbReference type="PANTHER" id="PTHR43806">
    <property type="entry name" value="PEPTIDASE S8"/>
    <property type="match status" value="1"/>
</dbReference>
<dbReference type="OrthoDB" id="206201at2759"/>
<dbReference type="AlphaFoldDB" id="A0A1R1YDV5"/>
<evidence type="ECO:0000259" key="8">
    <source>
        <dbReference type="Pfam" id="PF05922"/>
    </source>
</evidence>
<dbReference type="STRING" id="133412.A0A1R1YDV5"/>
<dbReference type="FunFam" id="3.40.50.200:FF:000007">
    <property type="entry name" value="Subtilisin-like serine protease"/>
    <property type="match status" value="1"/>
</dbReference>
<dbReference type="InterPro" id="IPR036852">
    <property type="entry name" value="Peptidase_S8/S53_dom_sf"/>
</dbReference>
<sequence>MLLKYISSFIFSTFLDGPVYSGSINQIRTQAPLFTPSNTTIIPNHYIVVFKKNVKPDGERFYNHFKRVNSKIKQLSLEKDSNKVGHVYREGLVGYSGVFDQEIIDSIRYSNDVDYVENDQMASIQDTQSGAAWGLARISHREKLDSSTNDKYIYNPIAGNGVTVYILDTGIYTQHNDFGGRAVWGTSFVSGEENTDLNGHGTHVAGTVGSNTYGVAKRCKLVAVKIFGKSGKGPVSNVIAGIGYVSNQYKSNTAEAVIKGMAPPKFVANLSLSTSFSQALNSAVSALVSQGIPLVTSAGNSNANACANSPSSENSAITVGSIDVTDAQSYFSNYGKCVNLYAPGRSIKSTWIGSSYATNTLSGTSMASPHVAGVAATIMSMYINEFTPNQIKQMLLATATKNKLSNLGPESPNILVYNSPPGN</sequence>
<evidence type="ECO:0000256" key="5">
    <source>
        <dbReference type="PROSITE-ProRule" id="PRU01240"/>
    </source>
</evidence>
<name>A0A1R1YDV5_9FUNG</name>
<dbReference type="InterPro" id="IPR034193">
    <property type="entry name" value="PCSK9_ProteinaseK-like"/>
</dbReference>
<dbReference type="PRINTS" id="PR00723">
    <property type="entry name" value="SUBTILISIN"/>
</dbReference>
<dbReference type="PANTHER" id="PTHR43806:SF11">
    <property type="entry name" value="CEREVISIN-RELATED"/>
    <property type="match status" value="1"/>
</dbReference>
<dbReference type="GO" id="GO:0005615">
    <property type="term" value="C:extracellular space"/>
    <property type="evidence" value="ECO:0007669"/>
    <property type="project" value="TreeGrafter"/>
</dbReference>
<evidence type="ECO:0000256" key="2">
    <source>
        <dbReference type="ARBA" id="ARBA00022670"/>
    </source>
</evidence>
<dbReference type="SUPFAM" id="SSF52743">
    <property type="entry name" value="Subtilisin-like"/>
    <property type="match status" value="1"/>
</dbReference>
<dbReference type="GO" id="GO:0006508">
    <property type="term" value="P:proteolysis"/>
    <property type="evidence" value="ECO:0007669"/>
    <property type="project" value="UniProtKB-KW"/>
</dbReference>
<dbReference type="InterPro" id="IPR023827">
    <property type="entry name" value="Peptidase_S8_Asp-AS"/>
</dbReference>
<dbReference type="InterPro" id="IPR015500">
    <property type="entry name" value="Peptidase_S8_subtilisin-rel"/>
</dbReference>
<proteinExistence type="inferred from homology"/>
<dbReference type="GO" id="GO:0004252">
    <property type="term" value="F:serine-type endopeptidase activity"/>
    <property type="evidence" value="ECO:0007669"/>
    <property type="project" value="UniProtKB-UniRule"/>
</dbReference>
<dbReference type="PROSITE" id="PS00136">
    <property type="entry name" value="SUBTILASE_ASP"/>
    <property type="match status" value="1"/>
</dbReference>
<gene>
    <name evidence="9" type="ORF">AYI70_g1156</name>
</gene>
<dbReference type="InterPro" id="IPR010259">
    <property type="entry name" value="S8pro/Inhibitor_I9"/>
</dbReference>
<evidence type="ECO:0000259" key="7">
    <source>
        <dbReference type="Pfam" id="PF00082"/>
    </source>
</evidence>
<dbReference type="InterPro" id="IPR000209">
    <property type="entry name" value="Peptidase_S8/S53_dom"/>
</dbReference>
<comment type="similarity">
    <text evidence="1 5 6">Belongs to the peptidase S8 family.</text>
</comment>
<organism evidence="9 10">
    <name type="scientific">Smittium culicis</name>
    <dbReference type="NCBI Taxonomy" id="133412"/>
    <lineage>
        <taxon>Eukaryota</taxon>
        <taxon>Fungi</taxon>
        <taxon>Fungi incertae sedis</taxon>
        <taxon>Zoopagomycota</taxon>
        <taxon>Kickxellomycotina</taxon>
        <taxon>Harpellomycetes</taxon>
        <taxon>Harpellales</taxon>
        <taxon>Legeriomycetaceae</taxon>
        <taxon>Smittium</taxon>
    </lineage>
</organism>
<evidence type="ECO:0000256" key="6">
    <source>
        <dbReference type="RuleBase" id="RU003355"/>
    </source>
</evidence>
<dbReference type="InterPro" id="IPR022398">
    <property type="entry name" value="Peptidase_S8_His-AS"/>
</dbReference>
<dbReference type="InterPro" id="IPR050131">
    <property type="entry name" value="Peptidase_S8_subtilisin-like"/>
</dbReference>
<feature type="active site" description="Charge relay system" evidence="5">
    <location>
        <position position="200"/>
    </location>
</feature>
<dbReference type="Pfam" id="PF00082">
    <property type="entry name" value="Peptidase_S8"/>
    <property type="match status" value="1"/>
</dbReference>
<keyword evidence="4 5" id="KW-0720">Serine protease</keyword>
<feature type="domain" description="Inhibitor I9" evidence="8">
    <location>
        <begin position="46"/>
        <end position="123"/>
    </location>
</feature>
<accession>A0A1R1YDV5</accession>
<evidence type="ECO:0000313" key="9">
    <source>
        <dbReference type="EMBL" id="OMJ25060.1"/>
    </source>
</evidence>
<protein>
    <submittedName>
        <fullName evidence="9">Subtilisin-like protease</fullName>
    </submittedName>
</protein>
<dbReference type="PROSITE" id="PS00137">
    <property type="entry name" value="SUBTILASE_HIS"/>
    <property type="match status" value="1"/>
</dbReference>
<dbReference type="CDD" id="cd04077">
    <property type="entry name" value="Peptidases_S8_PCSK9_ProteinaseK_like"/>
    <property type="match status" value="1"/>
</dbReference>
<dbReference type="Gene3D" id="3.40.50.200">
    <property type="entry name" value="Peptidase S8/S53 domain"/>
    <property type="match status" value="1"/>
</dbReference>
<comment type="caution">
    <text evidence="9">The sequence shown here is derived from an EMBL/GenBank/DDBJ whole genome shotgun (WGS) entry which is preliminary data.</text>
</comment>